<reference evidence="7" key="1">
    <citation type="submission" date="2016-10" db="EMBL/GenBank/DDBJ databases">
        <authorList>
            <person name="Varghese N."/>
            <person name="Submissions S."/>
        </authorList>
    </citation>
    <scope>NUCLEOTIDE SEQUENCE [LARGE SCALE GENOMIC DNA]</scope>
    <source>
        <strain evidence="7">CL127</strain>
    </source>
</reference>
<dbReference type="Gene3D" id="1.10.10.60">
    <property type="entry name" value="Homeodomain-like"/>
    <property type="match status" value="1"/>
</dbReference>
<accession>A0A1I6FUQ5</accession>
<evidence type="ECO:0000256" key="3">
    <source>
        <dbReference type="ARBA" id="ARBA00023163"/>
    </source>
</evidence>
<dbReference type="PROSITE" id="PS01124">
    <property type="entry name" value="HTH_ARAC_FAMILY_2"/>
    <property type="match status" value="1"/>
</dbReference>
<dbReference type="GO" id="GO:0003700">
    <property type="term" value="F:DNA-binding transcription factor activity"/>
    <property type="evidence" value="ECO:0007669"/>
    <property type="project" value="InterPro"/>
</dbReference>
<dbReference type="AlphaFoldDB" id="A0A1I6FUQ5"/>
<name>A0A1I6FUQ5_9MICO</name>
<dbReference type="Proteomes" id="UP000198877">
    <property type="component" value="Unassembled WGS sequence"/>
</dbReference>
<sequence>MRVDGVRRIGQEQRLPDADQARYRIAAVGLDARAEYARFGWLLADVTLQTKVQGDRLCIADVRIARMWSTGIARRSEPVEGFSLALIVIEGSLEVLVDGIRRQLNTGQFALVNMAQRVEFIARRKHAVIEVVVPARELPKCFRELADNRMTLVEGGIPHSLVSVVNSILNERSDASLTGRAFRRRAIVNMLSASLVDGYSRRSTNDHSYEQMVNKARDLIEENYLDPTFNGAALVKMMHVSRSHLYRAFISQGRTPRQEILDRRLREAARQLGGDLAQIAGESSSTVREIAESSGFANRRSLLRAVSGQSDDRIHDADDVEPHSNEGSQLQAQPAANAAGCA</sequence>
<keyword evidence="2 6" id="KW-0238">DNA-binding</keyword>
<evidence type="ECO:0000256" key="1">
    <source>
        <dbReference type="ARBA" id="ARBA00023015"/>
    </source>
</evidence>
<evidence type="ECO:0000313" key="6">
    <source>
        <dbReference type="EMBL" id="SFR33682.1"/>
    </source>
</evidence>
<protein>
    <submittedName>
        <fullName evidence="6">AraC-type DNA-binding protein</fullName>
    </submittedName>
</protein>
<dbReference type="InterPro" id="IPR050204">
    <property type="entry name" value="AraC_XylS_family_regulators"/>
</dbReference>
<evidence type="ECO:0000313" key="7">
    <source>
        <dbReference type="Proteomes" id="UP000198877"/>
    </source>
</evidence>
<feature type="region of interest" description="Disordered" evidence="4">
    <location>
        <begin position="307"/>
        <end position="342"/>
    </location>
</feature>
<dbReference type="PANTHER" id="PTHR46796">
    <property type="entry name" value="HTH-TYPE TRANSCRIPTIONAL ACTIVATOR RHAS-RELATED"/>
    <property type="match status" value="1"/>
</dbReference>
<feature type="compositionally biased region" description="Low complexity" evidence="4">
    <location>
        <begin position="329"/>
        <end position="342"/>
    </location>
</feature>
<evidence type="ECO:0000256" key="2">
    <source>
        <dbReference type="ARBA" id="ARBA00023125"/>
    </source>
</evidence>
<dbReference type="InterPro" id="IPR018060">
    <property type="entry name" value="HTH_AraC"/>
</dbReference>
<feature type="domain" description="HTH araC/xylS-type" evidence="5">
    <location>
        <begin position="214"/>
        <end position="305"/>
    </location>
</feature>
<keyword evidence="1" id="KW-0805">Transcription regulation</keyword>
<keyword evidence="3" id="KW-0804">Transcription</keyword>
<evidence type="ECO:0000256" key="4">
    <source>
        <dbReference type="SAM" id="MobiDB-lite"/>
    </source>
</evidence>
<gene>
    <name evidence="6" type="ORF">SAMN04488591_0358</name>
</gene>
<feature type="compositionally biased region" description="Basic and acidic residues" evidence="4">
    <location>
        <begin position="310"/>
        <end position="324"/>
    </location>
</feature>
<dbReference type="GO" id="GO:0043565">
    <property type="term" value="F:sequence-specific DNA binding"/>
    <property type="evidence" value="ECO:0007669"/>
    <property type="project" value="InterPro"/>
</dbReference>
<dbReference type="PANTHER" id="PTHR46796:SF6">
    <property type="entry name" value="ARAC SUBFAMILY"/>
    <property type="match status" value="1"/>
</dbReference>
<evidence type="ECO:0000259" key="5">
    <source>
        <dbReference type="PROSITE" id="PS01124"/>
    </source>
</evidence>
<proteinExistence type="predicted"/>
<dbReference type="EMBL" id="FOYR01000001">
    <property type="protein sequence ID" value="SFR33682.1"/>
    <property type="molecule type" value="Genomic_DNA"/>
</dbReference>
<organism evidence="6 7">
    <name type="scientific">Microbacterium azadirachtae</name>
    <dbReference type="NCBI Taxonomy" id="582680"/>
    <lineage>
        <taxon>Bacteria</taxon>
        <taxon>Bacillati</taxon>
        <taxon>Actinomycetota</taxon>
        <taxon>Actinomycetes</taxon>
        <taxon>Micrococcales</taxon>
        <taxon>Microbacteriaceae</taxon>
        <taxon>Microbacterium</taxon>
    </lineage>
</organism>